<feature type="domain" description="NusB/RsmB/TIM44" evidence="7">
    <location>
        <begin position="195"/>
        <end position="288"/>
    </location>
</feature>
<gene>
    <name evidence="6 8" type="primary">nusB</name>
    <name evidence="8" type="ORF">HW115_07550</name>
</gene>
<dbReference type="InterPro" id="IPR006027">
    <property type="entry name" value="NusB_RsmB_TIM44"/>
</dbReference>
<keyword evidence="3 6" id="KW-0694">RNA-binding</keyword>
<dbReference type="HAMAP" id="MF_00073">
    <property type="entry name" value="NusB"/>
    <property type="match status" value="1"/>
</dbReference>
<protein>
    <recommendedName>
        <fullName evidence="6">Transcription antitermination protein NusB</fullName>
    </recommendedName>
    <alternativeName>
        <fullName evidence="6">Antitermination factor NusB</fullName>
    </alternativeName>
</protein>
<comment type="similarity">
    <text evidence="1 6">Belongs to the NusB family.</text>
</comment>
<evidence type="ECO:0000256" key="3">
    <source>
        <dbReference type="ARBA" id="ARBA00022884"/>
    </source>
</evidence>
<name>A0A851GHW7_9BACT</name>
<dbReference type="InterPro" id="IPR011605">
    <property type="entry name" value="NusB_fam"/>
</dbReference>
<comment type="function">
    <text evidence="6">Involved in transcription antitermination. Required for transcription of ribosomal RNA (rRNA) genes. Binds specifically to the boxA antiterminator sequence of the ribosomal RNA (rrn) operons.</text>
</comment>
<dbReference type="AlphaFoldDB" id="A0A851GHW7"/>
<evidence type="ECO:0000313" key="9">
    <source>
        <dbReference type="Proteomes" id="UP000557872"/>
    </source>
</evidence>
<dbReference type="Pfam" id="PF01029">
    <property type="entry name" value="NusB"/>
    <property type="match status" value="1"/>
</dbReference>
<keyword evidence="4 6" id="KW-0805">Transcription regulation</keyword>
<dbReference type="GO" id="GO:0005829">
    <property type="term" value="C:cytosol"/>
    <property type="evidence" value="ECO:0007669"/>
    <property type="project" value="TreeGrafter"/>
</dbReference>
<evidence type="ECO:0000313" key="8">
    <source>
        <dbReference type="EMBL" id="NWK55461.1"/>
    </source>
</evidence>
<dbReference type="Proteomes" id="UP000557872">
    <property type="component" value="Unassembled WGS sequence"/>
</dbReference>
<dbReference type="GO" id="GO:0003723">
    <property type="term" value="F:RNA binding"/>
    <property type="evidence" value="ECO:0007669"/>
    <property type="project" value="UniProtKB-UniRule"/>
</dbReference>
<keyword evidence="9" id="KW-1185">Reference proteome</keyword>
<reference evidence="8 9" key="1">
    <citation type="submission" date="2020-07" db="EMBL/GenBank/DDBJ databases">
        <title>Roseicoccus Jingziensis gen. nov., sp. nov., isolated from coastal seawater.</title>
        <authorList>
            <person name="Feng X."/>
        </authorList>
    </citation>
    <scope>NUCLEOTIDE SEQUENCE [LARGE SCALE GENOMIC DNA]</scope>
    <source>
        <strain evidence="8 9">N1E253</strain>
    </source>
</reference>
<comment type="caution">
    <text evidence="8">The sequence shown here is derived from an EMBL/GenBank/DDBJ whole genome shotgun (WGS) entry which is preliminary data.</text>
</comment>
<dbReference type="RefSeq" id="WP_178931975.1">
    <property type="nucleotide sequence ID" value="NZ_JACBAZ010000002.1"/>
</dbReference>
<evidence type="ECO:0000256" key="5">
    <source>
        <dbReference type="ARBA" id="ARBA00023163"/>
    </source>
</evidence>
<dbReference type="SUPFAM" id="SSF48013">
    <property type="entry name" value="NusB-like"/>
    <property type="match status" value="1"/>
</dbReference>
<evidence type="ECO:0000256" key="2">
    <source>
        <dbReference type="ARBA" id="ARBA00022814"/>
    </source>
</evidence>
<dbReference type="GO" id="GO:0031564">
    <property type="term" value="P:transcription antitermination"/>
    <property type="evidence" value="ECO:0007669"/>
    <property type="project" value="UniProtKB-KW"/>
</dbReference>
<keyword evidence="5 6" id="KW-0804">Transcription</keyword>
<dbReference type="GO" id="GO:0006353">
    <property type="term" value="P:DNA-templated transcription termination"/>
    <property type="evidence" value="ECO:0007669"/>
    <property type="project" value="UniProtKB-UniRule"/>
</dbReference>
<dbReference type="InterPro" id="IPR035926">
    <property type="entry name" value="NusB-like_sf"/>
</dbReference>
<dbReference type="PANTHER" id="PTHR11078:SF3">
    <property type="entry name" value="ANTITERMINATION NUSB DOMAIN-CONTAINING PROTEIN"/>
    <property type="match status" value="1"/>
</dbReference>
<dbReference type="PANTHER" id="PTHR11078">
    <property type="entry name" value="N UTILIZATION SUBSTANCE PROTEIN B-RELATED"/>
    <property type="match status" value="1"/>
</dbReference>
<evidence type="ECO:0000256" key="4">
    <source>
        <dbReference type="ARBA" id="ARBA00023015"/>
    </source>
</evidence>
<evidence type="ECO:0000256" key="6">
    <source>
        <dbReference type="HAMAP-Rule" id="MF_00073"/>
    </source>
</evidence>
<accession>A0A851GHW7</accession>
<evidence type="ECO:0000256" key="1">
    <source>
        <dbReference type="ARBA" id="ARBA00005952"/>
    </source>
</evidence>
<dbReference type="NCBIfam" id="TIGR01951">
    <property type="entry name" value="nusB"/>
    <property type="match status" value="1"/>
</dbReference>
<proteinExistence type="inferred from homology"/>
<sequence length="289" mass="32694">MHKRRDIRESAVQFLYFSDLEGAADPSAMQDTFWEIIQENSLRKLNQAKAKAILHIAQGRESRMAKLSERVPLAQAEIKATGNLSPLSTSLRSLLREESKLNAALDLLRSAMQSKTGEELIPQRLSEVFTANHVVQDSRRTWQLSLEDYPAWRSKLEAITAAVSHLERISKRFDAIERLETTETPEPGTEHLHSSSQEITQFRQQTESLVQGVLTNKENLDEQLSKIVENYSPDRVDPVDRAILRIGAYEILLCDDIPRAVSINEAIEIAKRFGTTESSRFINGILDAL</sequence>
<dbReference type="Gene3D" id="1.10.940.10">
    <property type="entry name" value="NusB-like"/>
    <property type="match status" value="1"/>
</dbReference>
<organism evidence="8 9">
    <name type="scientific">Oceaniferula marina</name>
    <dbReference type="NCBI Taxonomy" id="2748318"/>
    <lineage>
        <taxon>Bacteria</taxon>
        <taxon>Pseudomonadati</taxon>
        <taxon>Verrucomicrobiota</taxon>
        <taxon>Verrucomicrobiia</taxon>
        <taxon>Verrucomicrobiales</taxon>
        <taxon>Verrucomicrobiaceae</taxon>
        <taxon>Oceaniferula</taxon>
    </lineage>
</organism>
<dbReference type="EMBL" id="JACBAZ010000002">
    <property type="protein sequence ID" value="NWK55461.1"/>
    <property type="molecule type" value="Genomic_DNA"/>
</dbReference>
<evidence type="ECO:0000259" key="7">
    <source>
        <dbReference type="Pfam" id="PF01029"/>
    </source>
</evidence>
<keyword evidence="2 6" id="KW-0889">Transcription antitermination</keyword>